<reference evidence="1" key="1">
    <citation type="submission" date="2019-11" db="EMBL/GenBank/DDBJ databases">
        <title>Microbial mats filling the niche in hypersaline microbial mats.</title>
        <authorList>
            <person name="Wong H.L."/>
            <person name="Macleod F.I."/>
            <person name="White R.A. III"/>
            <person name="Burns B.P."/>
        </authorList>
    </citation>
    <scope>NUCLEOTIDE SEQUENCE</scope>
    <source>
        <strain evidence="1">Rbin_158</strain>
    </source>
</reference>
<sequence length="71" mass="8168">MRKRHRTKLIHEGEYVAEVEVDLIESEEAWAPYLSLEDAEKLDEIRAALRQGDLKTAGKMARVFRLTPVMG</sequence>
<accession>A0A9D5Q4N7</accession>
<evidence type="ECO:0000313" key="2">
    <source>
        <dbReference type="Proteomes" id="UP000649604"/>
    </source>
</evidence>
<evidence type="ECO:0000313" key="1">
    <source>
        <dbReference type="EMBL" id="MBD3323909.1"/>
    </source>
</evidence>
<dbReference type="EMBL" id="WJJP01000156">
    <property type="protein sequence ID" value="MBD3323909.1"/>
    <property type="molecule type" value="Genomic_DNA"/>
</dbReference>
<proteinExistence type="predicted"/>
<gene>
    <name evidence="1" type="ORF">GF339_04950</name>
</gene>
<organism evidence="1 2">
    <name type="scientific">candidate division KSB3 bacterium</name>
    <dbReference type="NCBI Taxonomy" id="2044937"/>
    <lineage>
        <taxon>Bacteria</taxon>
        <taxon>candidate division KSB3</taxon>
    </lineage>
</organism>
<protein>
    <submittedName>
        <fullName evidence="1">Uncharacterized protein</fullName>
    </submittedName>
</protein>
<comment type="caution">
    <text evidence="1">The sequence shown here is derived from an EMBL/GenBank/DDBJ whole genome shotgun (WGS) entry which is preliminary data.</text>
</comment>
<dbReference type="AlphaFoldDB" id="A0A9D5Q4N7"/>
<name>A0A9D5Q4N7_9BACT</name>
<dbReference type="Proteomes" id="UP000649604">
    <property type="component" value="Unassembled WGS sequence"/>
</dbReference>